<gene>
    <name evidence="9" type="ORF">EK21DRAFT_59446</name>
</gene>
<evidence type="ECO:0000256" key="6">
    <source>
        <dbReference type="SAM" id="MobiDB-lite"/>
    </source>
</evidence>
<evidence type="ECO:0000256" key="3">
    <source>
        <dbReference type="ARBA" id="ARBA00022989"/>
    </source>
</evidence>
<feature type="transmembrane region" description="Helical" evidence="7">
    <location>
        <begin position="212"/>
        <end position="234"/>
    </location>
</feature>
<accession>A0A9P4HDN3</accession>
<keyword evidence="2 7" id="KW-0812">Transmembrane</keyword>
<keyword evidence="10" id="KW-1185">Reference proteome</keyword>
<feature type="transmembrane region" description="Helical" evidence="7">
    <location>
        <begin position="6"/>
        <end position="27"/>
    </location>
</feature>
<evidence type="ECO:0000256" key="2">
    <source>
        <dbReference type="ARBA" id="ARBA00022692"/>
    </source>
</evidence>
<dbReference type="GO" id="GO:0016020">
    <property type="term" value="C:membrane"/>
    <property type="evidence" value="ECO:0007669"/>
    <property type="project" value="UniProtKB-SubCell"/>
</dbReference>
<dbReference type="EMBL" id="ML978168">
    <property type="protein sequence ID" value="KAF2033161.1"/>
    <property type="molecule type" value="Genomic_DNA"/>
</dbReference>
<keyword evidence="4 7" id="KW-0472">Membrane</keyword>
<feature type="transmembrane region" description="Helical" evidence="7">
    <location>
        <begin position="127"/>
        <end position="149"/>
    </location>
</feature>
<dbReference type="PANTHER" id="PTHR33048">
    <property type="entry name" value="PTH11-LIKE INTEGRAL MEMBRANE PROTEIN (AFU_ORTHOLOGUE AFUA_5G11245)"/>
    <property type="match status" value="1"/>
</dbReference>
<evidence type="ECO:0000256" key="1">
    <source>
        <dbReference type="ARBA" id="ARBA00004141"/>
    </source>
</evidence>
<dbReference type="OrthoDB" id="3728958at2759"/>
<feature type="transmembrane region" description="Helical" evidence="7">
    <location>
        <begin position="177"/>
        <end position="200"/>
    </location>
</feature>
<protein>
    <recommendedName>
        <fullName evidence="8">Rhodopsin domain-containing protein</fullName>
    </recommendedName>
</protein>
<reference evidence="9" key="1">
    <citation type="journal article" date="2020" name="Stud. Mycol.">
        <title>101 Dothideomycetes genomes: a test case for predicting lifestyles and emergence of pathogens.</title>
        <authorList>
            <person name="Haridas S."/>
            <person name="Albert R."/>
            <person name="Binder M."/>
            <person name="Bloem J."/>
            <person name="Labutti K."/>
            <person name="Salamov A."/>
            <person name="Andreopoulos B."/>
            <person name="Baker S."/>
            <person name="Barry K."/>
            <person name="Bills G."/>
            <person name="Bluhm B."/>
            <person name="Cannon C."/>
            <person name="Castanera R."/>
            <person name="Culley D."/>
            <person name="Daum C."/>
            <person name="Ezra D."/>
            <person name="Gonzalez J."/>
            <person name="Henrissat B."/>
            <person name="Kuo A."/>
            <person name="Liang C."/>
            <person name="Lipzen A."/>
            <person name="Lutzoni F."/>
            <person name="Magnuson J."/>
            <person name="Mondo S."/>
            <person name="Nolan M."/>
            <person name="Ohm R."/>
            <person name="Pangilinan J."/>
            <person name="Park H.-J."/>
            <person name="Ramirez L."/>
            <person name="Alfaro M."/>
            <person name="Sun H."/>
            <person name="Tritt A."/>
            <person name="Yoshinaga Y."/>
            <person name="Zwiers L.-H."/>
            <person name="Turgeon B."/>
            <person name="Goodwin S."/>
            <person name="Spatafora J."/>
            <person name="Crous P."/>
            <person name="Grigoriev I."/>
        </authorList>
    </citation>
    <scope>NUCLEOTIDE SEQUENCE</scope>
    <source>
        <strain evidence="9">CBS 110217</strain>
    </source>
</reference>
<keyword evidence="3 7" id="KW-1133">Transmembrane helix</keyword>
<name>A0A9P4HDN3_9PLEO</name>
<evidence type="ECO:0000313" key="9">
    <source>
        <dbReference type="EMBL" id="KAF2033161.1"/>
    </source>
</evidence>
<dbReference type="AlphaFoldDB" id="A0A9P4HDN3"/>
<organism evidence="9 10">
    <name type="scientific">Setomelanomma holmii</name>
    <dbReference type="NCBI Taxonomy" id="210430"/>
    <lineage>
        <taxon>Eukaryota</taxon>
        <taxon>Fungi</taxon>
        <taxon>Dikarya</taxon>
        <taxon>Ascomycota</taxon>
        <taxon>Pezizomycotina</taxon>
        <taxon>Dothideomycetes</taxon>
        <taxon>Pleosporomycetidae</taxon>
        <taxon>Pleosporales</taxon>
        <taxon>Pleosporineae</taxon>
        <taxon>Phaeosphaeriaceae</taxon>
        <taxon>Setomelanomma</taxon>
    </lineage>
</organism>
<evidence type="ECO:0000256" key="4">
    <source>
        <dbReference type="ARBA" id="ARBA00023136"/>
    </source>
</evidence>
<comment type="caution">
    <text evidence="9">The sequence shown here is derived from an EMBL/GenBank/DDBJ whole genome shotgun (WGS) entry which is preliminary data.</text>
</comment>
<dbReference type="InterPro" id="IPR049326">
    <property type="entry name" value="Rhodopsin_dom_fungi"/>
</dbReference>
<comment type="subcellular location">
    <subcellularLocation>
        <location evidence="1">Membrane</location>
        <topology evidence="1">Multi-pass membrane protein</topology>
    </subcellularLocation>
</comment>
<sequence>MVEHPLQQVCLGVIVGAPILAALFVVSRIYTRRKLNLRLGWDDWCIVAASILSLSLIGPSWKHVKMWHLGWHIWEIPYAALEPNYNKYYAVLLSFQLINIPILPLAKASIILLLLRGGGVIPWLKKTLYAILGFTILSSLLPWLIYIFICRPLTGNTWDKRTFGNMRCIGRHQMGEMLIWVTCANLVTDILILPIPFIMVRRLMSARIRSKLVVLAAFLCGLIVTAISATKIYLQYRDRISGQVASDWTYDINYCISHIENNVAIILANFPILRGLVTRWVFDFRSQGHLPERGFRNSQHLDSYNSAEFGHQSRTSRFIQRVVLCEKGRFLPKIASSHEDDVPSPLVSIPTAPGRTHTRSRMPAAYQPDDPHGFKFAYDRPRYFDTVLGSGQDRIGILPSLVDSNETIRRSKSHDHPYR</sequence>
<feature type="transmembrane region" description="Helical" evidence="7">
    <location>
        <begin position="39"/>
        <end position="61"/>
    </location>
</feature>
<feature type="region of interest" description="Disordered" evidence="6">
    <location>
        <begin position="342"/>
        <end position="363"/>
    </location>
</feature>
<comment type="similarity">
    <text evidence="5">Belongs to the SAT4 family.</text>
</comment>
<dbReference type="InterPro" id="IPR052337">
    <property type="entry name" value="SAT4-like"/>
</dbReference>
<evidence type="ECO:0000313" key="10">
    <source>
        <dbReference type="Proteomes" id="UP000799777"/>
    </source>
</evidence>
<evidence type="ECO:0000256" key="7">
    <source>
        <dbReference type="SAM" id="Phobius"/>
    </source>
</evidence>
<dbReference type="Proteomes" id="UP000799777">
    <property type="component" value="Unassembled WGS sequence"/>
</dbReference>
<dbReference type="Pfam" id="PF20684">
    <property type="entry name" value="Fung_rhodopsin"/>
    <property type="match status" value="1"/>
</dbReference>
<evidence type="ECO:0000259" key="8">
    <source>
        <dbReference type="Pfam" id="PF20684"/>
    </source>
</evidence>
<dbReference type="PANTHER" id="PTHR33048:SF158">
    <property type="entry name" value="MEMBRANE PROTEIN PTH11-LIKE, PUTATIVE-RELATED"/>
    <property type="match status" value="1"/>
</dbReference>
<feature type="domain" description="Rhodopsin" evidence="8">
    <location>
        <begin position="28"/>
        <end position="278"/>
    </location>
</feature>
<evidence type="ECO:0000256" key="5">
    <source>
        <dbReference type="ARBA" id="ARBA00038359"/>
    </source>
</evidence>
<feature type="transmembrane region" description="Helical" evidence="7">
    <location>
        <begin position="88"/>
        <end position="115"/>
    </location>
</feature>
<proteinExistence type="inferred from homology"/>